<reference evidence="1 2" key="1">
    <citation type="submission" date="2021-03" db="EMBL/GenBank/DDBJ databases">
        <title>Genomic Encyclopedia of Type Strains, Phase IV (KMG-IV): sequencing the most valuable type-strain genomes for metagenomic binning, comparative biology and taxonomic classification.</title>
        <authorList>
            <person name="Goeker M."/>
        </authorList>
    </citation>
    <scope>NUCLEOTIDE SEQUENCE [LARGE SCALE GENOMIC DNA]</scope>
    <source>
        <strain evidence="1 2">DSM 23491</strain>
    </source>
</reference>
<dbReference type="EMBL" id="JAGGKP010000010">
    <property type="protein sequence ID" value="MBP1938095.1"/>
    <property type="molecule type" value="Genomic_DNA"/>
</dbReference>
<dbReference type="Proteomes" id="UP001519273">
    <property type="component" value="Unassembled WGS sequence"/>
</dbReference>
<proteinExistence type="predicted"/>
<accession>A0ABS4H7M9</accession>
<evidence type="ECO:0000313" key="1">
    <source>
        <dbReference type="EMBL" id="MBP1938095.1"/>
    </source>
</evidence>
<keyword evidence="2" id="KW-1185">Reference proteome</keyword>
<protein>
    <submittedName>
        <fullName evidence="1">Uncharacterized protein</fullName>
    </submittedName>
</protein>
<evidence type="ECO:0000313" key="2">
    <source>
        <dbReference type="Proteomes" id="UP001519273"/>
    </source>
</evidence>
<sequence>MAVLSTRVSYATSKPKEPKLEAHQPNWFDKLVKLFRK</sequence>
<comment type="caution">
    <text evidence="1">The sequence shown here is derived from an EMBL/GenBank/DDBJ whole genome shotgun (WGS) entry which is preliminary data.</text>
</comment>
<organism evidence="1 2">
    <name type="scientific">Paenibacillus sediminis</name>
    <dbReference type="NCBI Taxonomy" id="664909"/>
    <lineage>
        <taxon>Bacteria</taxon>
        <taxon>Bacillati</taxon>
        <taxon>Bacillota</taxon>
        <taxon>Bacilli</taxon>
        <taxon>Bacillales</taxon>
        <taxon>Paenibacillaceae</taxon>
        <taxon>Paenibacillus</taxon>
    </lineage>
</organism>
<name>A0ABS4H7M9_9BACL</name>
<gene>
    <name evidence="1" type="ORF">J2Z20_003013</name>
</gene>